<dbReference type="EMBL" id="CAJPIN010031706">
    <property type="protein sequence ID" value="CAG2064124.1"/>
    <property type="molecule type" value="Genomic_DNA"/>
</dbReference>
<accession>A0ABN7PAN8</accession>
<dbReference type="Gene3D" id="3.30.420.10">
    <property type="entry name" value="Ribonuclease H-like superfamily/Ribonuclease H"/>
    <property type="match status" value="1"/>
</dbReference>
<name>A0ABN7PAN8_TIMPD</name>
<reference evidence="2" key="1">
    <citation type="submission" date="2021-03" db="EMBL/GenBank/DDBJ databases">
        <authorList>
            <person name="Tran Van P."/>
        </authorList>
    </citation>
    <scope>NUCLEOTIDE SEQUENCE</scope>
</reference>
<feature type="non-terminal residue" evidence="2">
    <location>
        <position position="1"/>
    </location>
</feature>
<keyword evidence="1" id="KW-0732">Signal</keyword>
<dbReference type="PANTHER" id="PTHR45812">
    <property type="entry name" value="DNA POLYMERASE ZETA CATALYTIC SUBUNIT"/>
    <property type="match status" value="1"/>
</dbReference>
<dbReference type="Proteomes" id="UP001153148">
    <property type="component" value="Unassembled WGS sequence"/>
</dbReference>
<comment type="caution">
    <text evidence="2">The sequence shown here is derived from an EMBL/GenBank/DDBJ whole genome shotgun (WGS) entry which is preliminary data.</text>
</comment>
<dbReference type="InterPro" id="IPR030559">
    <property type="entry name" value="PolZ_Rev3"/>
</dbReference>
<gene>
    <name evidence="2" type="ORF">TPAB3V08_LOCUS11071</name>
</gene>
<protein>
    <submittedName>
        <fullName evidence="2">Uncharacterized protein</fullName>
    </submittedName>
</protein>
<feature type="chain" id="PRO_5045668804" evidence="1">
    <location>
        <begin position="16"/>
        <end position="259"/>
    </location>
</feature>
<evidence type="ECO:0000313" key="3">
    <source>
        <dbReference type="Proteomes" id="UP001153148"/>
    </source>
</evidence>
<sequence length="259" mass="29764">WRCSRGATCFQRAFGLGVNLCPLVSRVPLATRDSFMMDSQEEGEMKVAGRVVLNVWRLMRNEVSLMSYTFENVMYHVMHQRVALHSFQESLPLVGAPDSAIQELENSSLHLHKWITAEHYLTRVDGLVKLLDQLDLIARTSELARLFGIQFYEVLSRGSQGLLNLNYHEGFLNLNYPEGLLNLNYLEGLLNLNYPEGLLNLNYHEGFLNINYPEGLLNLNYLKGLLNLNYPEGLLNLNYHEGFLNINYPEGLLIINYPW</sequence>
<keyword evidence="3" id="KW-1185">Reference proteome</keyword>
<dbReference type="SUPFAM" id="SSF53098">
    <property type="entry name" value="Ribonuclease H-like"/>
    <property type="match status" value="1"/>
</dbReference>
<feature type="signal peptide" evidence="1">
    <location>
        <begin position="1"/>
        <end position="15"/>
    </location>
</feature>
<evidence type="ECO:0000256" key="1">
    <source>
        <dbReference type="SAM" id="SignalP"/>
    </source>
</evidence>
<dbReference type="PANTHER" id="PTHR45812:SF1">
    <property type="entry name" value="DNA POLYMERASE ZETA CATALYTIC SUBUNIT"/>
    <property type="match status" value="1"/>
</dbReference>
<evidence type="ECO:0000313" key="2">
    <source>
        <dbReference type="EMBL" id="CAG2064124.1"/>
    </source>
</evidence>
<dbReference type="InterPro" id="IPR012337">
    <property type="entry name" value="RNaseH-like_sf"/>
</dbReference>
<dbReference type="InterPro" id="IPR036397">
    <property type="entry name" value="RNaseH_sf"/>
</dbReference>
<proteinExistence type="predicted"/>
<organism evidence="2 3">
    <name type="scientific">Timema podura</name>
    <name type="common">Walking stick</name>
    <dbReference type="NCBI Taxonomy" id="61482"/>
    <lineage>
        <taxon>Eukaryota</taxon>
        <taxon>Metazoa</taxon>
        <taxon>Ecdysozoa</taxon>
        <taxon>Arthropoda</taxon>
        <taxon>Hexapoda</taxon>
        <taxon>Insecta</taxon>
        <taxon>Pterygota</taxon>
        <taxon>Neoptera</taxon>
        <taxon>Polyneoptera</taxon>
        <taxon>Phasmatodea</taxon>
        <taxon>Timematodea</taxon>
        <taxon>Timematoidea</taxon>
        <taxon>Timematidae</taxon>
        <taxon>Timema</taxon>
    </lineage>
</organism>